<evidence type="ECO:0000256" key="3">
    <source>
        <dbReference type="RuleBase" id="RU000363"/>
    </source>
</evidence>
<reference evidence="4" key="1">
    <citation type="submission" date="2020-02" db="EMBL/GenBank/DDBJ databases">
        <title>Relaxed selection underlies rapid genomic changes in the transitions from sociality to social parasitism in ants.</title>
        <authorList>
            <person name="Bi X."/>
        </authorList>
    </citation>
    <scope>NUCLEOTIDE SEQUENCE</scope>
    <source>
        <strain evidence="4">BGI-DK2014c</strain>
        <tissue evidence="4">Whole body</tissue>
    </source>
</reference>
<feature type="non-terminal residue" evidence="4">
    <location>
        <position position="1"/>
    </location>
</feature>
<organism evidence="4 5">
    <name type="scientific">Pseudoatta argentina</name>
    <dbReference type="NCBI Taxonomy" id="621737"/>
    <lineage>
        <taxon>Eukaryota</taxon>
        <taxon>Metazoa</taxon>
        <taxon>Ecdysozoa</taxon>
        <taxon>Arthropoda</taxon>
        <taxon>Hexapoda</taxon>
        <taxon>Insecta</taxon>
        <taxon>Pterygota</taxon>
        <taxon>Neoptera</taxon>
        <taxon>Endopterygota</taxon>
        <taxon>Hymenoptera</taxon>
        <taxon>Apocrita</taxon>
        <taxon>Aculeata</taxon>
        <taxon>Formicoidea</taxon>
        <taxon>Formicidae</taxon>
        <taxon>Myrmicinae</taxon>
        <taxon>Pseudoatta</taxon>
    </lineage>
</organism>
<dbReference type="PANTHER" id="PTHR44229:SF8">
    <property type="entry name" value="ALCOHOL DEHYDROGENASE-RELATED"/>
    <property type="match status" value="1"/>
</dbReference>
<keyword evidence="5" id="KW-1185">Reference proteome</keyword>
<protein>
    <submittedName>
        <fullName evidence="4">PGDH dehydrogenase</fullName>
    </submittedName>
</protein>
<dbReference type="Pfam" id="PF00106">
    <property type="entry name" value="adh_short"/>
    <property type="match status" value="2"/>
</dbReference>
<dbReference type="FunFam" id="3.40.50.720:FF:000149">
    <property type="entry name" value="15-hydroxyprostaglandin dehydrogenase [NAD(+)]"/>
    <property type="match status" value="1"/>
</dbReference>
<keyword evidence="2" id="KW-0560">Oxidoreductase</keyword>
<comment type="caution">
    <text evidence="4">The sequence shown here is derived from an EMBL/GenBank/DDBJ whole genome shotgun (WGS) entry which is preliminary data.</text>
</comment>
<name>A0A836JWF6_9HYME</name>
<dbReference type="Gene3D" id="3.40.50.720">
    <property type="entry name" value="NAD(P)-binding Rossmann-like Domain"/>
    <property type="match status" value="2"/>
</dbReference>
<dbReference type="GO" id="GO:0016404">
    <property type="term" value="F:15-hydroxyprostaglandin dehydrogenase (NAD+) activity"/>
    <property type="evidence" value="ECO:0007669"/>
    <property type="project" value="UniProtKB-EC"/>
</dbReference>
<dbReference type="GO" id="GO:0005737">
    <property type="term" value="C:cytoplasm"/>
    <property type="evidence" value="ECO:0007669"/>
    <property type="project" value="TreeGrafter"/>
</dbReference>
<dbReference type="SUPFAM" id="SSF51735">
    <property type="entry name" value="NAD(P)-binding Rossmann-fold domains"/>
    <property type="match status" value="2"/>
</dbReference>
<dbReference type="InterPro" id="IPR036291">
    <property type="entry name" value="NAD(P)-bd_dom_sf"/>
</dbReference>
<proteinExistence type="inferred from homology"/>
<dbReference type="EMBL" id="JAANIA010000014">
    <property type="protein sequence ID" value="KAG5327891.1"/>
    <property type="molecule type" value="Genomic_DNA"/>
</dbReference>
<sequence>MEIQGKTVLITGGANGIGYCTARELLRSGVKAVAIIDLPDSNGENAVTELEKEFGANHAIFLIGDVANAEELTACFKKAIESFGTLDIVINNAGIMNDAEWEPMVDVNYKGVVRGTILGLNHMGKHKGGKGGTIVNMSSIIGLQGNPIAPIYAGTSFAIIGFTSSLLTFYEKTGVRVLLICPGLTTTDLASKFMSSKIYAMDLLDDEIAAKEMTTMESQSPEYVATAIVELIEKGGNGAVFVSENNQPTYAFKVAIIDLPVERSYNATVTLQEKFGKDRVIFFPIDVTNMEVYTETFKKIVKELNGLDILVNNAGICHDHYIEQTFSVNVVSNRALRGCWSEGRS</sequence>
<comment type="similarity">
    <text evidence="1 3">Belongs to the short-chain dehydrogenases/reductases (SDR) family.</text>
</comment>
<dbReference type="PANTHER" id="PTHR44229">
    <property type="entry name" value="15-HYDROXYPROSTAGLANDIN DEHYDROGENASE [NAD(+)]"/>
    <property type="match status" value="1"/>
</dbReference>
<evidence type="ECO:0000256" key="1">
    <source>
        <dbReference type="ARBA" id="ARBA00006484"/>
    </source>
</evidence>
<dbReference type="PRINTS" id="PR01167">
    <property type="entry name" value="INSADHFAMILY"/>
</dbReference>
<evidence type="ECO:0000313" key="4">
    <source>
        <dbReference type="EMBL" id="KAG5327891.1"/>
    </source>
</evidence>
<dbReference type="Proteomes" id="UP000668214">
    <property type="component" value="Unassembled WGS sequence"/>
</dbReference>
<evidence type="ECO:0000256" key="2">
    <source>
        <dbReference type="ARBA" id="ARBA00023002"/>
    </source>
</evidence>
<gene>
    <name evidence="4" type="primary">Hpgd_0</name>
    <name evidence="4" type="ORF">G6Z78_0010696</name>
</gene>
<dbReference type="GO" id="GO:0047034">
    <property type="term" value="F:15-hydroxyicosatetraenoate dehydrogenase activity"/>
    <property type="evidence" value="ECO:0007669"/>
    <property type="project" value="UniProtKB-EC"/>
</dbReference>
<feature type="non-terminal residue" evidence="4">
    <location>
        <position position="345"/>
    </location>
</feature>
<evidence type="ECO:0000313" key="5">
    <source>
        <dbReference type="Proteomes" id="UP000668214"/>
    </source>
</evidence>
<dbReference type="InterPro" id="IPR002347">
    <property type="entry name" value="SDR_fam"/>
</dbReference>
<accession>A0A836JWF6</accession>
<dbReference type="AlphaFoldDB" id="A0A836JWF6"/>
<dbReference type="PRINTS" id="PR00080">
    <property type="entry name" value="SDRFAMILY"/>
</dbReference>